<dbReference type="AlphaFoldDB" id="A0A2U1KVY0"/>
<gene>
    <name evidence="2" type="ORF">CTI12_AA558350</name>
</gene>
<dbReference type="Pfam" id="PF03732">
    <property type="entry name" value="Retrotrans_gag"/>
    <property type="match status" value="1"/>
</dbReference>
<feature type="domain" description="Retrotransposon gag" evidence="1">
    <location>
        <begin position="61"/>
        <end position="160"/>
    </location>
</feature>
<comment type="caution">
    <text evidence="2">The sequence shown here is derived from an EMBL/GenBank/DDBJ whole genome shotgun (WGS) entry which is preliminary data.</text>
</comment>
<protein>
    <submittedName>
        <fullName evidence="2">Gag protein</fullName>
    </submittedName>
</protein>
<accession>A0A2U1KVY0</accession>
<proteinExistence type="predicted"/>
<evidence type="ECO:0000259" key="1">
    <source>
        <dbReference type="Pfam" id="PF03732"/>
    </source>
</evidence>
<keyword evidence="3" id="KW-1185">Reference proteome</keyword>
<dbReference type="Proteomes" id="UP000245207">
    <property type="component" value="Unassembled WGS sequence"/>
</dbReference>
<name>A0A2U1KVY0_ARTAN</name>
<evidence type="ECO:0000313" key="3">
    <source>
        <dbReference type="Proteomes" id="UP000245207"/>
    </source>
</evidence>
<dbReference type="PANTHER" id="PTHR33223">
    <property type="entry name" value="CCHC-TYPE DOMAIN-CONTAINING PROTEIN"/>
    <property type="match status" value="1"/>
</dbReference>
<organism evidence="2 3">
    <name type="scientific">Artemisia annua</name>
    <name type="common">Sweet wormwood</name>
    <dbReference type="NCBI Taxonomy" id="35608"/>
    <lineage>
        <taxon>Eukaryota</taxon>
        <taxon>Viridiplantae</taxon>
        <taxon>Streptophyta</taxon>
        <taxon>Embryophyta</taxon>
        <taxon>Tracheophyta</taxon>
        <taxon>Spermatophyta</taxon>
        <taxon>Magnoliopsida</taxon>
        <taxon>eudicotyledons</taxon>
        <taxon>Gunneridae</taxon>
        <taxon>Pentapetalae</taxon>
        <taxon>asterids</taxon>
        <taxon>campanulids</taxon>
        <taxon>Asterales</taxon>
        <taxon>Asteraceae</taxon>
        <taxon>Asteroideae</taxon>
        <taxon>Anthemideae</taxon>
        <taxon>Artemisiinae</taxon>
        <taxon>Artemisia</taxon>
    </lineage>
</organism>
<reference evidence="2 3" key="1">
    <citation type="journal article" date="2018" name="Mol. Plant">
        <title>The genome of Artemisia annua provides insight into the evolution of Asteraceae family and artemisinin biosynthesis.</title>
        <authorList>
            <person name="Shen Q."/>
            <person name="Zhang L."/>
            <person name="Liao Z."/>
            <person name="Wang S."/>
            <person name="Yan T."/>
            <person name="Shi P."/>
            <person name="Liu M."/>
            <person name="Fu X."/>
            <person name="Pan Q."/>
            <person name="Wang Y."/>
            <person name="Lv Z."/>
            <person name="Lu X."/>
            <person name="Zhang F."/>
            <person name="Jiang W."/>
            <person name="Ma Y."/>
            <person name="Chen M."/>
            <person name="Hao X."/>
            <person name="Li L."/>
            <person name="Tang Y."/>
            <person name="Lv G."/>
            <person name="Zhou Y."/>
            <person name="Sun X."/>
            <person name="Brodelius P.E."/>
            <person name="Rose J.K.C."/>
            <person name="Tang K."/>
        </authorList>
    </citation>
    <scope>NUCLEOTIDE SEQUENCE [LARGE SCALE GENOMIC DNA]</scope>
    <source>
        <strain evidence="3">cv. Huhao1</strain>
        <tissue evidence="2">Leaf</tissue>
    </source>
</reference>
<dbReference type="OrthoDB" id="1752047at2759"/>
<dbReference type="EMBL" id="PKPP01013446">
    <property type="protein sequence ID" value="PWA40918.1"/>
    <property type="molecule type" value="Genomic_DNA"/>
</dbReference>
<dbReference type="InterPro" id="IPR005162">
    <property type="entry name" value="Retrotrans_gag_dom"/>
</dbReference>
<dbReference type="PANTHER" id="PTHR33223:SF10">
    <property type="entry name" value="AMINOTRANSFERASE-LIKE PLANT MOBILE DOMAIN-CONTAINING PROTEIN"/>
    <property type="match status" value="1"/>
</dbReference>
<sequence>MSSLEKNTHPFAYSQGNYCNRFEIPIPLNITYDGTTDPDDHLFAFTKAMGICYLTQSQWCKLFPITLRGTARMWFMALQSRSITTFDQLAKSFRTTFLHKVKFQKSRDEIMHMERQDIRESLKEFVERFSDEILATETSERLKGDFEKLAVSVFINGLRPGPCLNDFEARPPTTLEDLLVRANQFRA</sequence>
<evidence type="ECO:0000313" key="2">
    <source>
        <dbReference type="EMBL" id="PWA40918.1"/>
    </source>
</evidence>